<feature type="signal peptide" evidence="1">
    <location>
        <begin position="1"/>
        <end position="26"/>
    </location>
</feature>
<sequence length="150" mass="16568">MSLFPIVGRLVAMTTLLALVAHTGHAKKPEKDADILGTWTLTKVLDSADIASLTDQQAAALVGKVLVVRRDGVTINGEPCRAPELTRRRHDAAKYVREGYHARVGGLGLPDIVTVVDLDCTEAFLKEREKIVVFWQGYFYDAVRQPQAKR</sequence>
<reference evidence="2 3" key="1">
    <citation type="submission" date="2020-08" db="EMBL/GenBank/DDBJ databases">
        <title>The Agave Microbiome: Exploring the role of microbial communities in plant adaptations to desert environments.</title>
        <authorList>
            <person name="Partida-Martinez L.P."/>
        </authorList>
    </citation>
    <scope>NUCLEOTIDE SEQUENCE [LARGE SCALE GENOMIC DNA]</scope>
    <source>
        <strain evidence="2 3">AT3.2</strain>
    </source>
</reference>
<evidence type="ECO:0000313" key="2">
    <source>
        <dbReference type="EMBL" id="MBB6132039.1"/>
    </source>
</evidence>
<keyword evidence="3" id="KW-1185">Reference proteome</keyword>
<gene>
    <name evidence="2" type="ORF">HD842_000150</name>
</gene>
<dbReference type="EMBL" id="JACHBX010000001">
    <property type="protein sequence ID" value="MBB6132039.1"/>
    <property type="molecule type" value="Genomic_DNA"/>
</dbReference>
<dbReference type="RefSeq" id="WP_183549651.1">
    <property type="nucleotide sequence ID" value="NZ_JACHBX010000001.1"/>
</dbReference>
<accession>A0A7W9U7H1</accession>
<name>A0A7W9U7H1_9BURK</name>
<keyword evidence="1" id="KW-0732">Signal</keyword>
<evidence type="ECO:0000313" key="3">
    <source>
        <dbReference type="Proteomes" id="UP000540787"/>
    </source>
</evidence>
<dbReference type="AlphaFoldDB" id="A0A7W9U7H1"/>
<evidence type="ECO:0000256" key="1">
    <source>
        <dbReference type="SAM" id="SignalP"/>
    </source>
</evidence>
<evidence type="ECO:0008006" key="4">
    <source>
        <dbReference type="Google" id="ProtNLM"/>
    </source>
</evidence>
<feature type="chain" id="PRO_5030577976" description="Lipocalin-like domain-containing protein" evidence="1">
    <location>
        <begin position="27"/>
        <end position="150"/>
    </location>
</feature>
<dbReference type="Proteomes" id="UP000540787">
    <property type="component" value="Unassembled WGS sequence"/>
</dbReference>
<comment type="caution">
    <text evidence="2">The sequence shown here is derived from an EMBL/GenBank/DDBJ whole genome shotgun (WGS) entry which is preliminary data.</text>
</comment>
<organism evidence="2 3">
    <name type="scientific">Massilia aurea</name>
    <dbReference type="NCBI Taxonomy" id="373040"/>
    <lineage>
        <taxon>Bacteria</taxon>
        <taxon>Pseudomonadati</taxon>
        <taxon>Pseudomonadota</taxon>
        <taxon>Betaproteobacteria</taxon>
        <taxon>Burkholderiales</taxon>
        <taxon>Oxalobacteraceae</taxon>
        <taxon>Telluria group</taxon>
        <taxon>Massilia</taxon>
    </lineage>
</organism>
<proteinExistence type="predicted"/>
<protein>
    <recommendedName>
        <fullName evidence="4">Lipocalin-like domain-containing protein</fullName>
    </recommendedName>
</protein>